<organism evidence="2 3">
    <name type="scientific">Galendromus occidentalis</name>
    <name type="common">western predatory mite</name>
    <dbReference type="NCBI Taxonomy" id="34638"/>
    <lineage>
        <taxon>Eukaryota</taxon>
        <taxon>Metazoa</taxon>
        <taxon>Ecdysozoa</taxon>
        <taxon>Arthropoda</taxon>
        <taxon>Chelicerata</taxon>
        <taxon>Arachnida</taxon>
        <taxon>Acari</taxon>
        <taxon>Parasitiformes</taxon>
        <taxon>Mesostigmata</taxon>
        <taxon>Gamasina</taxon>
        <taxon>Phytoseioidea</taxon>
        <taxon>Phytoseiidae</taxon>
        <taxon>Typhlodrominae</taxon>
        <taxon>Galendromus</taxon>
    </lineage>
</organism>
<dbReference type="Proteomes" id="UP000694867">
    <property type="component" value="Unplaced"/>
</dbReference>
<dbReference type="GeneID" id="100908845"/>
<protein>
    <submittedName>
        <fullName evidence="3">Uncharacterized protein LOC100908845</fullName>
    </submittedName>
</protein>
<evidence type="ECO:0000313" key="3">
    <source>
        <dbReference type="RefSeq" id="XP_003746250.2"/>
    </source>
</evidence>
<reference evidence="3" key="1">
    <citation type="submission" date="2025-08" db="UniProtKB">
        <authorList>
            <consortium name="RefSeq"/>
        </authorList>
    </citation>
    <scope>IDENTIFICATION</scope>
</reference>
<name>A0AAJ6QWL9_9ACAR</name>
<proteinExistence type="predicted"/>
<feature type="region of interest" description="Disordered" evidence="1">
    <location>
        <begin position="320"/>
        <end position="425"/>
    </location>
</feature>
<gene>
    <name evidence="3" type="primary">LOC100908845</name>
</gene>
<dbReference type="RefSeq" id="XP_003746250.2">
    <property type="nucleotide sequence ID" value="XM_003746202.2"/>
</dbReference>
<keyword evidence="2" id="KW-1185">Reference proteome</keyword>
<feature type="region of interest" description="Disordered" evidence="1">
    <location>
        <begin position="112"/>
        <end position="154"/>
    </location>
</feature>
<dbReference type="AlphaFoldDB" id="A0AAJ6QWL9"/>
<accession>A0AAJ6QWL9</accession>
<sequence>MSTRRKNSRVLHGHRSFGNRRFRRISQTCCEGLFSRIEQLLDTNRELQDRLNYDAALHKFILKFSLCRPKFQAVRSRLQESCAILSEIDDFLDFFSDPARLGSYLLGEEAQEGAYADQKSPATVETPDTDEVLRERSRPSTTNGESHLSRKPDIDTIIEEVDEGPPSELPSQQQIMAAVDRMEIARESKALALRVSQAPPVYKMTPGKASFEMSTCDRNSPAYLLRGVNFRGNSKRVLRPSAVISSIPYHETRPGRRRRRAIVVEPPEENGAWSGTPMARNPIPDAPVQIDKHGELEERSSNSEERGKVALLLENEVFSTSRTAEPVDGKSRTSTEERPSSVPEHRPIGRTAVVHADGALKEESLANSDHRPDTIGRERVEEEERTRRSAKALGVQLDSRAARDRAKAEAICSSPNLSPPRRTAVDDIVLPRGGVVGSTIPSKRSLRRALTNVCYAESSRKKKRKN</sequence>
<dbReference type="KEGG" id="goe:100908845"/>
<evidence type="ECO:0000313" key="2">
    <source>
        <dbReference type="Proteomes" id="UP000694867"/>
    </source>
</evidence>
<feature type="compositionally biased region" description="Basic and acidic residues" evidence="1">
    <location>
        <begin position="325"/>
        <end position="347"/>
    </location>
</feature>
<feature type="compositionally biased region" description="Basic and acidic residues" evidence="1">
    <location>
        <begin position="358"/>
        <end position="387"/>
    </location>
</feature>
<evidence type="ECO:0000256" key="1">
    <source>
        <dbReference type="SAM" id="MobiDB-lite"/>
    </source>
</evidence>